<dbReference type="Proteomes" id="UP000094569">
    <property type="component" value="Unassembled WGS sequence"/>
</dbReference>
<gene>
    <name evidence="1" type="ORF">SI65_04229</name>
</gene>
<organism evidence="1 2">
    <name type="scientific">Aspergillus cristatus</name>
    <name type="common">Chinese Fuzhuan brick tea-fermentation fungus</name>
    <name type="synonym">Eurotium cristatum</name>
    <dbReference type="NCBI Taxonomy" id="573508"/>
    <lineage>
        <taxon>Eukaryota</taxon>
        <taxon>Fungi</taxon>
        <taxon>Dikarya</taxon>
        <taxon>Ascomycota</taxon>
        <taxon>Pezizomycotina</taxon>
        <taxon>Eurotiomycetes</taxon>
        <taxon>Eurotiomycetidae</taxon>
        <taxon>Eurotiales</taxon>
        <taxon>Aspergillaceae</taxon>
        <taxon>Aspergillus</taxon>
        <taxon>Aspergillus subgen. Aspergillus</taxon>
    </lineage>
</organism>
<keyword evidence="2" id="KW-1185">Reference proteome</keyword>
<evidence type="ECO:0008006" key="3">
    <source>
        <dbReference type="Google" id="ProtNLM"/>
    </source>
</evidence>
<dbReference type="PROSITE" id="PS51257">
    <property type="entry name" value="PROKAR_LIPOPROTEIN"/>
    <property type="match status" value="1"/>
</dbReference>
<evidence type="ECO:0000313" key="2">
    <source>
        <dbReference type="Proteomes" id="UP000094569"/>
    </source>
</evidence>
<evidence type="ECO:0000313" key="1">
    <source>
        <dbReference type="EMBL" id="ODM21176.1"/>
    </source>
</evidence>
<reference evidence="1 2" key="1">
    <citation type="journal article" date="2016" name="BMC Genomics">
        <title>Comparative genomic and transcriptomic analyses of the Fuzhuan brick tea-fermentation fungus Aspergillus cristatus.</title>
        <authorList>
            <person name="Ge Y."/>
            <person name="Wang Y."/>
            <person name="Liu Y."/>
            <person name="Tan Y."/>
            <person name="Ren X."/>
            <person name="Zhang X."/>
            <person name="Hyde K.D."/>
            <person name="Liu Y."/>
            <person name="Liu Z."/>
        </authorList>
    </citation>
    <scope>NUCLEOTIDE SEQUENCE [LARGE SCALE GENOMIC DNA]</scope>
    <source>
        <strain evidence="1 2">GZAAS20.1005</strain>
    </source>
</reference>
<protein>
    <recommendedName>
        <fullName evidence="3">Ankyrin repeat protein</fullName>
    </recommendedName>
</protein>
<sequence length="279" mass="31344">MDHPLIKNYPHPTHMQSMLQACASNNLPALQALLKPYNYHPTGTSLIWCESDTDPPETWKMVTIAITHGHIHILSYLLTLYSRGGGIECYPIIEAILDNPDVEMMRLVHNHSPRSIHYIFDSGETFLSMACRRCQYRSHSDNFMARMLALVHYLLDNGASPAEHVYEQRFRGDGALLPAVRSRLPIDVIEKMVKCGAVVDVEVFGEAVGGRRVDVLGLFLRKGKFGDGVGGNLKGLCDVARERGNGDVDGVVVGFVERGVRRRVWRDRCLRVLCFLEVE</sequence>
<comment type="caution">
    <text evidence="1">The sequence shown here is derived from an EMBL/GenBank/DDBJ whole genome shotgun (WGS) entry which is preliminary data.</text>
</comment>
<dbReference type="EMBL" id="JXNT01000003">
    <property type="protein sequence ID" value="ODM21176.1"/>
    <property type="molecule type" value="Genomic_DNA"/>
</dbReference>
<proteinExistence type="predicted"/>
<dbReference type="Gene3D" id="1.25.40.20">
    <property type="entry name" value="Ankyrin repeat-containing domain"/>
    <property type="match status" value="1"/>
</dbReference>
<dbReference type="STRING" id="573508.A0A1E3BLB1"/>
<name>A0A1E3BLB1_ASPCR</name>
<dbReference type="InterPro" id="IPR036770">
    <property type="entry name" value="Ankyrin_rpt-contain_sf"/>
</dbReference>
<accession>A0A1E3BLB1</accession>
<dbReference type="OrthoDB" id="5391533at2759"/>
<dbReference type="SUPFAM" id="SSF48403">
    <property type="entry name" value="Ankyrin repeat"/>
    <property type="match status" value="1"/>
</dbReference>
<dbReference type="AlphaFoldDB" id="A0A1E3BLB1"/>
<dbReference type="VEuPathDB" id="FungiDB:SI65_04229"/>